<dbReference type="GO" id="GO:0016279">
    <property type="term" value="F:protein-lysine N-methyltransferase activity"/>
    <property type="evidence" value="ECO:0007669"/>
    <property type="project" value="TreeGrafter"/>
</dbReference>
<dbReference type="OrthoDB" id="445095at2759"/>
<dbReference type="GO" id="GO:0032259">
    <property type="term" value="P:methylation"/>
    <property type="evidence" value="ECO:0007669"/>
    <property type="project" value="UniProtKB-KW"/>
</dbReference>
<dbReference type="Proteomes" id="UP000604046">
    <property type="component" value="Unassembled WGS sequence"/>
</dbReference>
<evidence type="ECO:0000259" key="4">
    <source>
        <dbReference type="Pfam" id="PF09273"/>
    </source>
</evidence>
<name>A0A812SYM8_9DINO</name>
<dbReference type="InterPro" id="IPR015353">
    <property type="entry name" value="Rubisco_LSMT_subst-bd"/>
</dbReference>
<sequence length="506" mass="55184">MGRSPRRPGQALLCTAAAFGGLVLLSRSWTFVRLTARPLVQPTDAGAILRRWPQRWTGRRVALHAATQASEELTGLQEWMEEGGALSSGLRLADLPGFKFSLIAGESGVKAGDVLLRVPASMHISPSSVRSSALGKLLEPLQLDDSATLALGLLAEVSKKESSKFWPYLRILPGASDLHIPLLWPEEDRRRLLAGSPLDLAAEQQRLGLLEQWSGIQEMAKDVPDLSAELTEEDWLWAHAIVLTRALPFGNELSLIPGLDLANHELGSNNTCSIGVAAPDGEVMEATEEAQLQGKEAEAVLTAGRDHDAGEQVFIDYDGGVGLRLAWEMVHTYGFVPNNMPAYAGRPVFFEGVQAEDPMARQKQALFEALGADPEVLQGFWHEVRPIRAQCRAMAPKLRLAHLKEEDGPLAADLASWKAEPKATLQALQAPISEENEKKVAEQVVSACSDALSGLPAEEELKDKALVRETENEEPLEVRTRLAARVLLGERLALETCIREWTEITG</sequence>
<keyword evidence="2" id="KW-0808">Transferase</keyword>
<dbReference type="Gene3D" id="3.90.1420.10">
    <property type="entry name" value="Rubisco LSMT, substrate-binding domain"/>
    <property type="match status" value="1"/>
</dbReference>
<dbReference type="CDD" id="cd10527">
    <property type="entry name" value="SET_LSMT"/>
    <property type="match status" value="1"/>
</dbReference>
<dbReference type="InterPro" id="IPR036464">
    <property type="entry name" value="Rubisco_LSMT_subst-bd_sf"/>
</dbReference>
<evidence type="ECO:0000313" key="6">
    <source>
        <dbReference type="Proteomes" id="UP000604046"/>
    </source>
</evidence>
<dbReference type="EMBL" id="CAJNDS010002521">
    <property type="protein sequence ID" value="CAE7509670.1"/>
    <property type="molecule type" value="Genomic_DNA"/>
</dbReference>
<organism evidence="5 6">
    <name type="scientific">Symbiodinium natans</name>
    <dbReference type="NCBI Taxonomy" id="878477"/>
    <lineage>
        <taxon>Eukaryota</taxon>
        <taxon>Sar</taxon>
        <taxon>Alveolata</taxon>
        <taxon>Dinophyceae</taxon>
        <taxon>Suessiales</taxon>
        <taxon>Symbiodiniaceae</taxon>
        <taxon>Symbiodinium</taxon>
    </lineage>
</organism>
<dbReference type="AlphaFoldDB" id="A0A812SYM8"/>
<dbReference type="InterPro" id="IPR046341">
    <property type="entry name" value="SET_dom_sf"/>
</dbReference>
<evidence type="ECO:0000313" key="5">
    <source>
        <dbReference type="EMBL" id="CAE7509670.1"/>
    </source>
</evidence>
<keyword evidence="1" id="KW-0489">Methyltransferase</keyword>
<evidence type="ECO:0000256" key="3">
    <source>
        <dbReference type="ARBA" id="ARBA00022691"/>
    </source>
</evidence>
<proteinExistence type="predicted"/>
<protein>
    <submittedName>
        <fullName evidence="5">SETD3 protein</fullName>
    </submittedName>
</protein>
<dbReference type="InterPro" id="IPR050600">
    <property type="entry name" value="SETD3_SETD6_MTase"/>
</dbReference>
<dbReference type="Gene3D" id="3.90.1410.10">
    <property type="entry name" value="set domain protein methyltransferase, domain 1"/>
    <property type="match status" value="1"/>
</dbReference>
<dbReference type="PANTHER" id="PTHR13271:SF151">
    <property type="entry name" value="SET DOMAIN-CONTAINING PROTEIN 4"/>
    <property type="match status" value="1"/>
</dbReference>
<dbReference type="PANTHER" id="PTHR13271">
    <property type="entry name" value="UNCHARACTERIZED PUTATIVE METHYLTRANSFERASE"/>
    <property type="match status" value="1"/>
</dbReference>
<accession>A0A812SYM8</accession>
<feature type="domain" description="Rubisco LSMT substrate-binding" evidence="4">
    <location>
        <begin position="356"/>
        <end position="491"/>
    </location>
</feature>
<evidence type="ECO:0000256" key="1">
    <source>
        <dbReference type="ARBA" id="ARBA00022603"/>
    </source>
</evidence>
<dbReference type="Pfam" id="PF09273">
    <property type="entry name" value="Rubis-subs-bind"/>
    <property type="match status" value="1"/>
</dbReference>
<keyword evidence="6" id="KW-1185">Reference proteome</keyword>
<comment type="caution">
    <text evidence="5">The sequence shown here is derived from an EMBL/GenBank/DDBJ whole genome shotgun (WGS) entry which is preliminary data.</text>
</comment>
<gene>
    <name evidence="5" type="primary">SETD3</name>
    <name evidence="5" type="ORF">SNAT2548_LOCUS28541</name>
</gene>
<reference evidence="5" key="1">
    <citation type="submission" date="2021-02" db="EMBL/GenBank/DDBJ databases">
        <authorList>
            <person name="Dougan E. K."/>
            <person name="Rhodes N."/>
            <person name="Thang M."/>
            <person name="Chan C."/>
        </authorList>
    </citation>
    <scope>NUCLEOTIDE SEQUENCE</scope>
</reference>
<keyword evidence="3" id="KW-0949">S-adenosyl-L-methionine</keyword>
<dbReference type="SUPFAM" id="SSF82199">
    <property type="entry name" value="SET domain"/>
    <property type="match status" value="1"/>
</dbReference>
<evidence type="ECO:0000256" key="2">
    <source>
        <dbReference type="ARBA" id="ARBA00022679"/>
    </source>
</evidence>
<dbReference type="SUPFAM" id="SSF81822">
    <property type="entry name" value="RuBisCo LSMT C-terminal, substrate-binding domain"/>
    <property type="match status" value="1"/>
</dbReference>